<evidence type="ECO:0000313" key="6">
    <source>
        <dbReference type="Proteomes" id="UP000010473"/>
    </source>
</evidence>
<accession>K9XY64</accession>
<keyword evidence="6" id="KW-1185">Reference proteome</keyword>
<dbReference type="CDD" id="cd06170">
    <property type="entry name" value="LuxR_C_like"/>
    <property type="match status" value="1"/>
</dbReference>
<dbReference type="InterPro" id="IPR000792">
    <property type="entry name" value="Tscrpt_reg_LuxR_C"/>
</dbReference>
<dbReference type="Proteomes" id="UP000010473">
    <property type="component" value="Chromosome"/>
</dbReference>
<evidence type="ECO:0000313" key="5">
    <source>
        <dbReference type="EMBL" id="AFZ36577.1"/>
    </source>
</evidence>
<keyword evidence="1" id="KW-0805">Transcription regulation</keyword>
<dbReference type="AlphaFoldDB" id="K9XY64"/>
<dbReference type="GO" id="GO:0003677">
    <property type="term" value="F:DNA binding"/>
    <property type="evidence" value="ECO:0007669"/>
    <property type="project" value="UniProtKB-KW"/>
</dbReference>
<dbReference type="STRING" id="111780.Sta7437_3063"/>
<evidence type="ECO:0000256" key="2">
    <source>
        <dbReference type="ARBA" id="ARBA00023125"/>
    </source>
</evidence>
<dbReference type="InterPro" id="IPR016032">
    <property type="entry name" value="Sig_transdc_resp-reg_C-effctor"/>
</dbReference>
<dbReference type="SMART" id="SM00421">
    <property type="entry name" value="HTH_LUXR"/>
    <property type="match status" value="1"/>
</dbReference>
<name>K9XY64_STAC7</name>
<organism evidence="5 6">
    <name type="scientific">Stanieria cyanosphaera (strain ATCC 29371 / PCC 7437)</name>
    <dbReference type="NCBI Taxonomy" id="111780"/>
    <lineage>
        <taxon>Bacteria</taxon>
        <taxon>Bacillati</taxon>
        <taxon>Cyanobacteriota</taxon>
        <taxon>Cyanophyceae</taxon>
        <taxon>Pleurocapsales</taxon>
        <taxon>Dermocarpellaceae</taxon>
        <taxon>Stanieria</taxon>
    </lineage>
</organism>
<dbReference type="PANTHER" id="PTHR44688:SF16">
    <property type="entry name" value="DNA-BINDING TRANSCRIPTIONAL ACTIVATOR DEVR_DOSR"/>
    <property type="match status" value="1"/>
</dbReference>
<keyword evidence="3" id="KW-0804">Transcription</keyword>
<sequence>MDGVGQVQLMTPQAATSLQSYFPNHNGFSQLPEQLNSWVRHQITQFNTEHYLASPCLPLRLQLGDRKLTIRLVIDRPGEQYLLLLALEQVFSILASLKLIGLSKREAEVLSWIIKGKVIGAIAKETQIRHSTIRKHLENIYSKLNVQNRTEAVTVALEKLGCLHSASLI</sequence>
<dbReference type="PRINTS" id="PR00038">
    <property type="entry name" value="HTHLUXR"/>
</dbReference>
<dbReference type="Pfam" id="PF00196">
    <property type="entry name" value="GerE"/>
    <property type="match status" value="1"/>
</dbReference>
<dbReference type="KEGG" id="scs:Sta7437_3063"/>
<feature type="domain" description="HTH luxR-type" evidence="4">
    <location>
        <begin position="95"/>
        <end position="160"/>
    </location>
</feature>
<dbReference type="PROSITE" id="PS50043">
    <property type="entry name" value="HTH_LUXR_2"/>
    <property type="match status" value="1"/>
</dbReference>
<dbReference type="Gene3D" id="1.10.10.10">
    <property type="entry name" value="Winged helix-like DNA-binding domain superfamily/Winged helix DNA-binding domain"/>
    <property type="match status" value="1"/>
</dbReference>
<evidence type="ECO:0000256" key="3">
    <source>
        <dbReference type="ARBA" id="ARBA00023163"/>
    </source>
</evidence>
<evidence type="ECO:0000256" key="1">
    <source>
        <dbReference type="ARBA" id="ARBA00023015"/>
    </source>
</evidence>
<dbReference type="GO" id="GO:0006355">
    <property type="term" value="P:regulation of DNA-templated transcription"/>
    <property type="evidence" value="ECO:0007669"/>
    <property type="project" value="InterPro"/>
</dbReference>
<reference evidence="6" key="1">
    <citation type="journal article" date="2013" name="Proc. Natl. Acad. Sci. U.S.A.">
        <title>Improving the coverage of the cyanobacterial phylum using diversity-driven genome sequencing.</title>
        <authorList>
            <person name="Shih P.M."/>
            <person name="Wu D."/>
            <person name="Latifi A."/>
            <person name="Axen S.D."/>
            <person name="Fewer D.P."/>
            <person name="Talla E."/>
            <person name="Calteau A."/>
            <person name="Cai F."/>
            <person name="Tandeau de Marsac N."/>
            <person name="Rippka R."/>
            <person name="Herdman M."/>
            <person name="Sivonen K."/>
            <person name="Coursin T."/>
            <person name="Laurent T."/>
            <person name="Goodwin L."/>
            <person name="Nolan M."/>
            <person name="Davenport K.W."/>
            <person name="Han C.S."/>
            <person name="Rubin E.M."/>
            <person name="Eisen J.A."/>
            <person name="Woyke T."/>
            <person name="Gugger M."/>
            <person name="Kerfeld C.A."/>
        </authorList>
    </citation>
    <scope>NUCLEOTIDE SEQUENCE [LARGE SCALE GENOMIC DNA]</scope>
    <source>
        <strain evidence="6">ATCC 29371 / PCC 7437</strain>
    </source>
</reference>
<proteinExistence type="predicted"/>
<dbReference type="InterPro" id="IPR036388">
    <property type="entry name" value="WH-like_DNA-bd_sf"/>
</dbReference>
<dbReference type="HOGENOM" id="CLU_102531_0_0_3"/>
<evidence type="ECO:0000259" key="4">
    <source>
        <dbReference type="PROSITE" id="PS50043"/>
    </source>
</evidence>
<protein>
    <submittedName>
        <fullName evidence="5">Transcriptional regulator, LuxR family</fullName>
    </submittedName>
</protein>
<dbReference type="SUPFAM" id="SSF46894">
    <property type="entry name" value="C-terminal effector domain of the bipartite response regulators"/>
    <property type="match status" value="1"/>
</dbReference>
<dbReference type="PANTHER" id="PTHR44688">
    <property type="entry name" value="DNA-BINDING TRANSCRIPTIONAL ACTIVATOR DEVR_DOSR"/>
    <property type="match status" value="1"/>
</dbReference>
<keyword evidence="2" id="KW-0238">DNA-binding</keyword>
<dbReference type="eggNOG" id="COG2197">
    <property type="taxonomic scope" value="Bacteria"/>
</dbReference>
<gene>
    <name evidence="5" type="ordered locus">Sta7437_3063</name>
</gene>
<dbReference type="EMBL" id="CP003653">
    <property type="protein sequence ID" value="AFZ36577.1"/>
    <property type="molecule type" value="Genomic_DNA"/>
</dbReference>